<reference evidence="1 2" key="1">
    <citation type="submission" date="2020-01" db="EMBL/GenBank/DDBJ databases">
        <title>Paenibacillus sp. nov., isolated from tomato rhizosphere.</title>
        <authorList>
            <person name="Weon H.-Y."/>
            <person name="Lee S.A."/>
        </authorList>
    </citation>
    <scope>NUCLEOTIDE SEQUENCE [LARGE SCALE GENOMIC DNA]</scope>
    <source>
        <strain evidence="1 2">12200R-189</strain>
    </source>
</reference>
<evidence type="ECO:0000313" key="2">
    <source>
        <dbReference type="Proteomes" id="UP000476064"/>
    </source>
</evidence>
<dbReference type="KEGG" id="plyc:GXP70_27185"/>
<accession>A0A6C0G788</accession>
<dbReference type="Pfam" id="PF11175">
    <property type="entry name" value="DUF2961"/>
    <property type="match status" value="1"/>
</dbReference>
<evidence type="ECO:0000313" key="1">
    <source>
        <dbReference type="EMBL" id="QHT63285.1"/>
    </source>
</evidence>
<protein>
    <submittedName>
        <fullName evidence="1">DUF2961 domain-containing protein</fullName>
    </submittedName>
</protein>
<gene>
    <name evidence="1" type="ORF">GXP70_27185</name>
</gene>
<dbReference type="InterPro" id="IPR021345">
    <property type="entry name" value="DUF2961"/>
</dbReference>
<dbReference type="Proteomes" id="UP000476064">
    <property type="component" value="Chromosome"/>
</dbReference>
<organism evidence="1 2">
    <name type="scientific">Paenibacillus lycopersici</name>
    <dbReference type="NCBI Taxonomy" id="2704462"/>
    <lineage>
        <taxon>Bacteria</taxon>
        <taxon>Bacillati</taxon>
        <taxon>Bacillota</taxon>
        <taxon>Bacilli</taxon>
        <taxon>Bacillales</taxon>
        <taxon>Paenibacillaceae</taxon>
        <taxon>Paenibacillus</taxon>
    </lineage>
</organism>
<keyword evidence="2" id="KW-1185">Reference proteome</keyword>
<proteinExistence type="predicted"/>
<dbReference type="EMBL" id="CP048209">
    <property type="protein sequence ID" value="QHT63285.1"/>
    <property type="molecule type" value="Genomic_DNA"/>
</dbReference>
<sequence>MEVFIQIALLFAAGEIANLDEWRRAEMFTNLSDLRHVTSKQFTTFDPVTRSKTKNVLPGGPAVTLAESGKPGMITRMWLTFPGWFWRHWDTASVNEPSTLKKLILRIYWDGEASPSVEAPIGDFFGNGHCEFQHYTSRYLGMSSGGFYSYFPMPYEKVRIEVQNLHDSIPVDVFFNANYEEYDELPANAGRFHCLFRTGRLGAEDPLRMADIRGRGHYVGCSLSMQGEPLNYLSYLEAPEYIYIDTEDREKPTIVGTGLEDYFNGGWYFRDGDFHGDLHGVPVKDTLRSMISMYRFHERDAIAFQESFSLAFVNPWAGSHLKPYWFASTAYWYQDRAAALPDRLPVDKLMSMYRIRDTDHQSIP</sequence>
<dbReference type="RefSeq" id="WP_162359714.1">
    <property type="nucleotide sequence ID" value="NZ_CP048209.1"/>
</dbReference>
<name>A0A6C0G788_9BACL</name>
<dbReference type="Gene3D" id="2.60.120.1390">
    <property type="match status" value="1"/>
</dbReference>
<dbReference type="AlphaFoldDB" id="A0A6C0G788"/>